<evidence type="ECO:0000313" key="3">
    <source>
        <dbReference type="EMBL" id="NGN68048.1"/>
    </source>
</evidence>
<name>A0A6G4U9J1_9ACTN</name>
<accession>A0A6G4U9J1</accession>
<keyword evidence="4" id="KW-1185">Reference proteome</keyword>
<dbReference type="InterPro" id="IPR035905">
    <property type="entry name" value="Barstar-like_sf"/>
</dbReference>
<dbReference type="Gene3D" id="3.30.370.10">
    <property type="entry name" value="Barstar-like"/>
    <property type="match status" value="1"/>
</dbReference>
<dbReference type="RefSeq" id="WP_165241626.1">
    <property type="nucleotide sequence ID" value="NZ_JAAKZV010000178.1"/>
</dbReference>
<comment type="caution">
    <text evidence="3">The sequence shown here is derived from an EMBL/GenBank/DDBJ whole genome shotgun (WGS) entry which is preliminary data.</text>
</comment>
<sequence>MTATPELPELPEETLPALLAGRAPAGIYRWHPAHPAEQALPLATAHGWHTASLDLTGADGKADLLARVAAALHFPAWFGNNWDALADCLGDLSWLGPSHGTLLLVRAWDAFADTAPRDAATAASILAAATDDWRGRPPLAVLLAEDGDRHQFRRLPTSEIH</sequence>
<dbReference type="Proteomes" id="UP000481583">
    <property type="component" value="Unassembled WGS sequence"/>
</dbReference>
<evidence type="ECO:0000259" key="2">
    <source>
        <dbReference type="Pfam" id="PF01337"/>
    </source>
</evidence>
<protein>
    <recommendedName>
        <fullName evidence="2">Barstar (barnase inhibitor) domain-containing protein</fullName>
    </recommendedName>
</protein>
<dbReference type="AlphaFoldDB" id="A0A6G4U9J1"/>
<dbReference type="EMBL" id="JAAKZV010000178">
    <property type="protein sequence ID" value="NGN68048.1"/>
    <property type="molecule type" value="Genomic_DNA"/>
</dbReference>
<dbReference type="Pfam" id="PF01337">
    <property type="entry name" value="Barstar"/>
    <property type="match status" value="1"/>
</dbReference>
<evidence type="ECO:0000256" key="1">
    <source>
        <dbReference type="ARBA" id="ARBA00006845"/>
    </source>
</evidence>
<evidence type="ECO:0000313" key="4">
    <source>
        <dbReference type="Proteomes" id="UP000481583"/>
    </source>
</evidence>
<organism evidence="3 4">
    <name type="scientific">Streptomyces coryli</name>
    <dbReference type="NCBI Taxonomy" id="1128680"/>
    <lineage>
        <taxon>Bacteria</taxon>
        <taxon>Bacillati</taxon>
        <taxon>Actinomycetota</taxon>
        <taxon>Actinomycetes</taxon>
        <taxon>Kitasatosporales</taxon>
        <taxon>Streptomycetaceae</taxon>
        <taxon>Streptomyces</taxon>
    </lineage>
</organism>
<gene>
    <name evidence="3" type="ORF">G5C51_29625</name>
</gene>
<feature type="domain" description="Barstar (barnase inhibitor)" evidence="2">
    <location>
        <begin position="48"/>
        <end position="137"/>
    </location>
</feature>
<proteinExistence type="inferred from homology"/>
<comment type="similarity">
    <text evidence="1">Belongs to the barstar family.</text>
</comment>
<dbReference type="SUPFAM" id="SSF52038">
    <property type="entry name" value="Barstar-related"/>
    <property type="match status" value="1"/>
</dbReference>
<dbReference type="InterPro" id="IPR000468">
    <property type="entry name" value="Barstar"/>
</dbReference>
<reference evidence="3 4" key="1">
    <citation type="submission" date="2020-02" db="EMBL/GenBank/DDBJ databases">
        <title>Whole-genome analyses of novel actinobacteria.</title>
        <authorList>
            <person name="Sahin N."/>
        </authorList>
    </citation>
    <scope>NUCLEOTIDE SEQUENCE [LARGE SCALE GENOMIC DNA]</scope>
    <source>
        <strain evidence="3 4">A7024</strain>
    </source>
</reference>